<dbReference type="InterPro" id="IPR016166">
    <property type="entry name" value="FAD-bd_PCMH"/>
</dbReference>
<dbReference type="SUPFAM" id="SSF56176">
    <property type="entry name" value="FAD-binding/transporter-associated domain-like"/>
    <property type="match status" value="1"/>
</dbReference>
<dbReference type="GO" id="GO:0016020">
    <property type="term" value="C:membrane"/>
    <property type="evidence" value="ECO:0007669"/>
    <property type="project" value="InterPro"/>
</dbReference>
<dbReference type="GO" id="GO:0005739">
    <property type="term" value="C:mitochondrion"/>
    <property type="evidence" value="ECO:0007669"/>
    <property type="project" value="TreeGrafter"/>
</dbReference>
<dbReference type="Gene3D" id="3.30.465.10">
    <property type="match status" value="1"/>
</dbReference>
<comment type="caution">
    <text evidence="4">The sequence shown here is derived from an EMBL/GenBank/DDBJ whole genome shotgun (WGS) entry which is preliminary data.</text>
</comment>
<evidence type="ECO:0000256" key="2">
    <source>
        <dbReference type="SAM" id="MobiDB-lite"/>
    </source>
</evidence>
<dbReference type="Gene3D" id="3.30.43.10">
    <property type="entry name" value="Uridine Diphospho-n-acetylenolpyruvylglucosamine Reductase, domain 2"/>
    <property type="match status" value="1"/>
</dbReference>
<feature type="compositionally biased region" description="Polar residues" evidence="2">
    <location>
        <begin position="113"/>
        <end position="124"/>
    </location>
</feature>
<evidence type="ECO:0000256" key="1">
    <source>
        <dbReference type="ARBA" id="ARBA00023002"/>
    </source>
</evidence>
<dbReference type="GO" id="GO:0003885">
    <property type="term" value="F:D-arabinono-1,4-lactone oxidase activity"/>
    <property type="evidence" value="ECO:0007669"/>
    <property type="project" value="InterPro"/>
</dbReference>
<dbReference type="InterPro" id="IPR036318">
    <property type="entry name" value="FAD-bd_PCMH-like_sf"/>
</dbReference>
<organism evidence="4 5">
    <name type="scientific">Fusarium langsethiae</name>
    <dbReference type="NCBI Taxonomy" id="179993"/>
    <lineage>
        <taxon>Eukaryota</taxon>
        <taxon>Fungi</taxon>
        <taxon>Dikarya</taxon>
        <taxon>Ascomycota</taxon>
        <taxon>Pezizomycotina</taxon>
        <taxon>Sordariomycetes</taxon>
        <taxon>Hypocreomycetidae</taxon>
        <taxon>Hypocreales</taxon>
        <taxon>Nectriaceae</taxon>
        <taxon>Fusarium</taxon>
    </lineage>
</organism>
<dbReference type="GO" id="GO:0071949">
    <property type="term" value="F:FAD binding"/>
    <property type="evidence" value="ECO:0007669"/>
    <property type="project" value="InterPro"/>
</dbReference>
<dbReference type="InterPro" id="IPR007173">
    <property type="entry name" value="ALO_C"/>
</dbReference>
<sequence>MAEPSNTVGSLPTLRSTVQQLGKLVEDPTSDLNEKELPGLDKLITDWYDEATEISQEDFSRRILHVFRDSTHSDIYMTTKGHMPHWQEHILDKFVDGSITAGEAGELVAKGLKSSSTKTTGANESSKEEPPLENSETGALPLRKFIKGHVSNFPFENWGRTVKHTPAATYYPENVAEVQTIVRDALKNNRGVRVSGFRHSWAPVFGRNNKLGQKNNGDILISTLTELDAGVLPNLTALPSSLFQPKATELNSIKIVEASYVKGRVLRDGKKYVRVGTATTNEQFRRWCIKEGNVTLPANIIETTITFGGSNATICHGAGINHPTLSDLVRGIEYVDVHGNLRSLNMEDDKLLKAASGCFGLLGVVTHMTFECDAMSTAVMYPVKLDVIDAIPPPPEMKDSDIPGPLRKPRTVKQKQLSLQSFERRANEDYYAEWFWFPYSSQVWVNTWKTDKRTSDVVDYPNHAKTFIQVLGTIIVSIGQNILQRIKALQTMPYMQTSFLSWLAMKNLDERKGSQEPIRTLLPNALHFQRGVHNIRVRDMEVEIPLHAKRGTKDERDYTNVQRAWWDAIRACYDNIDTCPMRMPLEMRILGSSEITMAPQRGNRLGTCAIEILTLEVVADIWKPYAQQVLNKWVSYNDSDGNKVAVRPHWAKEWYPYAVDGKPWIEKLKRETYKNEIVEFKRLMAAIGTKHAWTLGELKKTFSNELLDYLYLDDIPTSPTEKNTNVQVEQVLAELSLWRLLMKRGRDLFHR</sequence>
<name>A0A0M9ETU8_FUSLA</name>
<gene>
    <name evidence="4" type="ORF">FLAG1_07607</name>
</gene>
<proteinExistence type="predicted"/>
<accession>A0A0M9ETU8</accession>
<dbReference type="AlphaFoldDB" id="A0A0M9ETU8"/>
<dbReference type="Proteomes" id="UP000037904">
    <property type="component" value="Unassembled WGS sequence"/>
</dbReference>
<evidence type="ECO:0000313" key="5">
    <source>
        <dbReference type="Proteomes" id="UP000037904"/>
    </source>
</evidence>
<dbReference type="PANTHER" id="PTHR43762:SF1">
    <property type="entry name" value="D-ARABINONO-1,4-LACTONE OXIDASE"/>
    <property type="match status" value="1"/>
</dbReference>
<dbReference type="PANTHER" id="PTHR43762">
    <property type="entry name" value="L-GULONOLACTONE OXIDASE"/>
    <property type="match status" value="1"/>
</dbReference>
<reference evidence="4 5" key="1">
    <citation type="submission" date="2015-04" db="EMBL/GenBank/DDBJ databases">
        <title>The draft genome sequence of Fusarium langsethiae, a T-2/HT-2 mycotoxin producer.</title>
        <authorList>
            <person name="Lysoe E."/>
            <person name="Divon H.H."/>
            <person name="Terzi V."/>
            <person name="Orru L."/>
            <person name="Lamontanara A."/>
            <person name="Kolseth A.-K."/>
            <person name="Frandsen R.J."/>
            <person name="Nielsen K."/>
            <person name="Thrane U."/>
        </authorList>
    </citation>
    <scope>NUCLEOTIDE SEQUENCE [LARGE SCALE GENOMIC DNA]</scope>
    <source>
        <strain evidence="4 5">Fl201059</strain>
    </source>
</reference>
<dbReference type="InterPro" id="IPR010031">
    <property type="entry name" value="FAD_lactone_oxidase-like"/>
</dbReference>
<dbReference type="EMBL" id="JXCE01000188">
    <property type="protein sequence ID" value="KPA39520.1"/>
    <property type="molecule type" value="Genomic_DNA"/>
</dbReference>
<evidence type="ECO:0000259" key="3">
    <source>
        <dbReference type="PROSITE" id="PS51387"/>
    </source>
</evidence>
<feature type="region of interest" description="Disordered" evidence="2">
    <location>
        <begin position="110"/>
        <end position="137"/>
    </location>
</feature>
<protein>
    <recommendedName>
        <fullName evidence="3">FAD-binding PCMH-type domain-containing protein</fullName>
    </recommendedName>
</protein>
<dbReference type="InterPro" id="IPR016167">
    <property type="entry name" value="FAD-bd_PCMH_sub1"/>
</dbReference>
<dbReference type="InterPro" id="IPR016169">
    <property type="entry name" value="FAD-bd_PCMH_sub2"/>
</dbReference>
<dbReference type="Pfam" id="PF04030">
    <property type="entry name" value="ALO"/>
    <property type="match status" value="1"/>
</dbReference>
<keyword evidence="1" id="KW-0560">Oxidoreductase</keyword>
<feature type="domain" description="FAD-binding PCMH-type" evidence="3">
    <location>
        <begin position="162"/>
        <end position="375"/>
    </location>
</feature>
<keyword evidence="5" id="KW-1185">Reference proteome</keyword>
<evidence type="ECO:0000313" key="4">
    <source>
        <dbReference type="EMBL" id="KPA39520.1"/>
    </source>
</evidence>
<dbReference type="PROSITE" id="PS51387">
    <property type="entry name" value="FAD_PCMH"/>
    <property type="match status" value="1"/>
</dbReference>